<dbReference type="Proteomes" id="UP001623349">
    <property type="component" value="Unassembled WGS sequence"/>
</dbReference>
<dbReference type="InterPro" id="IPR024162">
    <property type="entry name" value="Adaptor_Cbl"/>
</dbReference>
<dbReference type="PROSITE" id="PS50089">
    <property type="entry name" value="ZF_RING_2"/>
    <property type="match status" value="1"/>
</dbReference>
<evidence type="ECO:0000259" key="10">
    <source>
        <dbReference type="PROSITE" id="PS51506"/>
    </source>
</evidence>
<evidence type="ECO:0000259" key="9">
    <source>
        <dbReference type="PROSITE" id="PS50089"/>
    </source>
</evidence>
<dbReference type="Pfam" id="PF02761">
    <property type="entry name" value="Cbl_N2"/>
    <property type="match status" value="1"/>
</dbReference>
<dbReference type="InterPro" id="IPR036860">
    <property type="entry name" value="SH2_dom_sf"/>
</dbReference>
<dbReference type="Pfam" id="PF02262">
    <property type="entry name" value="Cbl_N"/>
    <property type="match status" value="1"/>
</dbReference>
<dbReference type="InterPro" id="IPR014742">
    <property type="entry name" value="Adaptor_Cbl_SH2-like"/>
</dbReference>
<keyword evidence="4 7" id="KW-0862">Zinc</keyword>
<evidence type="ECO:0000256" key="5">
    <source>
        <dbReference type="ARBA" id="ARBA00022837"/>
    </source>
</evidence>
<accession>A0ABQ0EXC2</accession>
<dbReference type="InterPro" id="IPR001841">
    <property type="entry name" value="Znf_RING"/>
</dbReference>
<dbReference type="InterPro" id="IPR003153">
    <property type="entry name" value="Adaptor_Cbl_N_hlx"/>
</dbReference>
<dbReference type="SUPFAM" id="SSF55550">
    <property type="entry name" value="SH2 domain"/>
    <property type="match status" value="1"/>
</dbReference>
<protein>
    <recommendedName>
        <fullName evidence="7">E3 ubiquitin-protein ligase CBL</fullName>
        <ecNumber evidence="7">2.3.2.27</ecNumber>
    </recommendedName>
</protein>
<keyword evidence="7" id="KW-0833">Ubl conjugation pathway</keyword>
<dbReference type="SUPFAM" id="SSF47668">
    <property type="entry name" value="N-terminal domain of cbl (N-cbl)"/>
    <property type="match status" value="1"/>
</dbReference>
<dbReference type="EMBL" id="BAAFST010000007">
    <property type="protein sequence ID" value="GAB1291678.1"/>
    <property type="molecule type" value="Genomic_DNA"/>
</dbReference>
<keyword evidence="2 7" id="KW-0479">Metal-binding</keyword>
<dbReference type="CDD" id="cd16710">
    <property type="entry name" value="RING-HC_Cbl-c"/>
    <property type="match status" value="1"/>
</dbReference>
<evidence type="ECO:0000313" key="12">
    <source>
        <dbReference type="Proteomes" id="UP001623349"/>
    </source>
</evidence>
<dbReference type="Gene3D" id="1.20.930.20">
    <property type="entry name" value="Adaptor protein Cbl, N-terminal domain"/>
    <property type="match status" value="1"/>
</dbReference>
<comment type="domain">
    <text evidence="7">The N-terminus is composed of the phosphotyrosine binding (PTB) domain, a short linker region and the RING-type zinc finger. The PTB domain, which is also called TKB (tyrosine kinase binding) domain, is composed of three different subdomains: a four-helix bundle (4H), a calcium-binding EF hand and a divergent SH2 domain.</text>
</comment>
<evidence type="ECO:0000256" key="4">
    <source>
        <dbReference type="ARBA" id="ARBA00022833"/>
    </source>
</evidence>
<gene>
    <name evidence="11" type="ORF">APTSU1_000690800</name>
</gene>
<organism evidence="11 12">
    <name type="scientific">Apodemus speciosus</name>
    <name type="common">Large Japanese field mouse</name>
    <dbReference type="NCBI Taxonomy" id="105296"/>
    <lineage>
        <taxon>Eukaryota</taxon>
        <taxon>Metazoa</taxon>
        <taxon>Chordata</taxon>
        <taxon>Craniata</taxon>
        <taxon>Vertebrata</taxon>
        <taxon>Euteleostomi</taxon>
        <taxon>Mammalia</taxon>
        <taxon>Eutheria</taxon>
        <taxon>Euarchontoglires</taxon>
        <taxon>Glires</taxon>
        <taxon>Rodentia</taxon>
        <taxon>Myomorpha</taxon>
        <taxon>Muroidea</taxon>
        <taxon>Muridae</taxon>
        <taxon>Murinae</taxon>
        <taxon>Apodemus</taxon>
    </lineage>
</organism>
<dbReference type="InterPro" id="IPR014741">
    <property type="entry name" value="Adaptor_Cbl_EF_hand-like"/>
</dbReference>
<reference evidence="11 12" key="1">
    <citation type="submission" date="2024-08" db="EMBL/GenBank/DDBJ databases">
        <title>The draft genome of Apodemus speciosus.</title>
        <authorList>
            <person name="Nabeshima K."/>
            <person name="Suzuki S."/>
            <person name="Onuma M."/>
        </authorList>
    </citation>
    <scope>NUCLEOTIDE SEQUENCE [LARGE SCALE GENOMIC DNA]</scope>
    <source>
        <strain evidence="11">IB14-021</strain>
    </source>
</reference>
<feature type="domain" description="RING-type" evidence="9">
    <location>
        <begin position="350"/>
        <end position="389"/>
    </location>
</feature>
<dbReference type="InterPro" id="IPR024159">
    <property type="entry name" value="Cbl_PTB"/>
</dbReference>
<keyword evidence="5 7" id="KW-0106">Calcium</keyword>
<comment type="caution">
    <text evidence="11">The sequence shown here is derived from an EMBL/GenBank/DDBJ whole genome shotgun (WGS) entry which is preliminary data.</text>
</comment>
<name>A0ABQ0EXC2_APOSI</name>
<dbReference type="SUPFAM" id="SSF57850">
    <property type="entry name" value="RING/U-box"/>
    <property type="match status" value="1"/>
</dbReference>
<comment type="pathway">
    <text evidence="7">Protein modification; protein ubiquitination.</text>
</comment>
<dbReference type="InterPro" id="IPR036537">
    <property type="entry name" value="Adaptor_Cbl_N_dom_sf"/>
</dbReference>
<dbReference type="CDD" id="cd09920">
    <property type="entry name" value="SH2_Cbl-b_TKB"/>
    <property type="match status" value="1"/>
</dbReference>
<dbReference type="EC" id="2.3.2.27" evidence="7"/>
<comment type="catalytic activity">
    <reaction evidence="1 7">
        <text>S-ubiquitinyl-[E2 ubiquitin-conjugating enzyme]-L-cysteine + [acceptor protein]-L-lysine = [E2 ubiquitin-conjugating enzyme]-L-cysteine + N(6)-ubiquitinyl-[acceptor protein]-L-lysine.</text>
        <dbReference type="EC" id="2.3.2.27"/>
    </reaction>
</comment>
<dbReference type="Pfam" id="PF13920">
    <property type="entry name" value="zf-C3HC4_3"/>
    <property type="match status" value="1"/>
</dbReference>
<feature type="compositionally biased region" description="Basic and acidic residues" evidence="8">
    <location>
        <begin position="445"/>
        <end position="454"/>
    </location>
</feature>
<keyword evidence="3 6" id="KW-0863">Zinc-finger</keyword>
<comment type="function">
    <text evidence="7">E3 ubiquitin-protein ligase which accepts ubiquitin from specific E2 ubiquitin-conjugating enzymes, and transfers it to substrates, generally promoting their degradation by the proteasome.</text>
</comment>
<evidence type="ECO:0000256" key="2">
    <source>
        <dbReference type="ARBA" id="ARBA00022723"/>
    </source>
</evidence>
<dbReference type="Gene3D" id="3.30.40.10">
    <property type="entry name" value="Zinc/RING finger domain, C3HC4 (zinc finger)"/>
    <property type="match status" value="1"/>
</dbReference>
<dbReference type="SUPFAM" id="SSF47473">
    <property type="entry name" value="EF-hand"/>
    <property type="match status" value="1"/>
</dbReference>
<dbReference type="PROSITE" id="PS51506">
    <property type="entry name" value="CBL_PTB"/>
    <property type="match status" value="1"/>
</dbReference>
<feature type="compositionally biased region" description="Basic and acidic residues" evidence="8">
    <location>
        <begin position="412"/>
        <end position="430"/>
    </location>
</feature>
<evidence type="ECO:0000256" key="7">
    <source>
        <dbReference type="RuleBase" id="RU367001"/>
    </source>
</evidence>
<dbReference type="Gene3D" id="3.30.505.10">
    <property type="entry name" value="SH2 domain"/>
    <property type="match status" value="1"/>
</dbReference>
<dbReference type="SMART" id="SM00184">
    <property type="entry name" value="RING"/>
    <property type="match status" value="1"/>
</dbReference>
<evidence type="ECO:0000256" key="8">
    <source>
        <dbReference type="SAM" id="MobiDB-lite"/>
    </source>
</evidence>
<dbReference type="PANTHER" id="PTHR23007">
    <property type="entry name" value="CBL"/>
    <property type="match status" value="1"/>
</dbReference>
<dbReference type="PANTHER" id="PTHR23007:SF12">
    <property type="entry name" value="E3 UBIQUITIN-PROTEIN LIGASE CBL-C"/>
    <property type="match status" value="1"/>
</dbReference>
<evidence type="ECO:0000256" key="6">
    <source>
        <dbReference type="PROSITE-ProRule" id="PRU00175"/>
    </source>
</evidence>
<evidence type="ECO:0000256" key="3">
    <source>
        <dbReference type="ARBA" id="ARBA00022771"/>
    </source>
</evidence>
<dbReference type="Pfam" id="PF02762">
    <property type="entry name" value="Cbl_N3"/>
    <property type="match status" value="1"/>
</dbReference>
<keyword evidence="7" id="KW-0808">Transferase</keyword>
<dbReference type="InterPro" id="IPR017907">
    <property type="entry name" value="Znf_RING_CS"/>
</dbReference>
<feature type="region of interest" description="Disordered" evidence="8">
    <location>
        <begin position="412"/>
        <end position="462"/>
    </location>
</feature>
<dbReference type="InterPro" id="IPR011992">
    <property type="entry name" value="EF-hand-dom_pair"/>
</dbReference>
<proteinExistence type="predicted"/>
<feature type="domain" description="Cbl-PTB" evidence="10">
    <location>
        <begin position="7"/>
        <end position="320"/>
    </location>
</feature>
<dbReference type="Gene3D" id="1.10.238.10">
    <property type="entry name" value="EF-hand"/>
    <property type="match status" value="1"/>
</dbReference>
<evidence type="ECO:0000313" key="11">
    <source>
        <dbReference type="EMBL" id="GAB1291678.1"/>
    </source>
</evidence>
<sequence length="462" mass="51976">MAAAAAPRRCQWGEPRALGRAVKLLQRLEDQCRDPRLAVGPPSLRDLLPRTAQLLGEVAKARREARGDPEGPGGAGDFLVIYLTNLEAKGRQVAELLPPRGKKDANQDVFREGSRFRRQLAKLALIFSHMHAELSALFPAGKYCGHLYRLAKGSAHTFWREHCGGRCVLPWAEFQSLLCARHPVEPGPTMQALRSTLDLTCSGHISVFEFDIFTRLFQPWPTLLRNWQLLAVNHPGYMAFLTYDEVQTRLQAYRDKPGSYIFRPSCTRPGQWAIGYVSSDGSILQTIPLNKPLLQVLLEGQKDGTFLFPDGKNHNPDLTELCRAEPYQRIQVSEEQLQLYQAMNSTFQLCKICAERDKDVRIEPCGHLLCSCCLAAWQHSDSQTCPFCRCEIKGQEAVSITPAQERPVEVRTAADDSRDNCHQEAAEGKLEPVTPSAPHYPLRIRPPESPRQRLADSGYEWL</sequence>
<dbReference type="PROSITE" id="PS00518">
    <property type="entry name" value="ZF_RING_1"/>
    <property type="match status" value="1"/>
</dbReference>
<evidence type="ECO:0000256" key="1">
    <source>
        <dbReference type="ARBA" id="ARBA00000900"/>
    </source>
</evidence>
<dbReference type="InterPro" id="IPR013083">
    <property type="entry name" value="Znf_RING/FYVE/PHD"/>
</dbReference>
<keyword evidence="12" id="KW-1185">Reference proteome</keyword>